<accession>W7D317</accession>
<protein>
    <submittedName>
        <fullName evidence="2">Uncharacterized protein</fullName>
    </submittedName>
</protein>
<feature type="compositionally biased region" description="Low complexity" evidence="1">
    <location>
        <begin position="41"/>
        <end position="54"/>
    </location>
</feature>
<evidence type="ECO:0000313" key="3">
    <source>
        <dbReference type="Proteomes" id="UP000019248"/>
    </source>
</evidence>
<evidence type="ECO:0000256" key="1">
    <source>
        <dbReference type="SAM" id="MobiDB-lite"/>
    </source>
</evidence>
<feature type="compositionally biased region" description="Basic residues" evidence="1">
    <location>
        <begin position="1"/>
        <end position="12"/>
    </location>
</feature>
<reference evidence="2 3" key="1">
    <citation type="journal article" date="2014" name="Int. J. Syst. Evol. Microbiol.">
        <title>Listeria floridensis sp. nov., Listeria aquatica sp. nov., Listeria cornellensis sp. nov., Listeria riparia sp. nov. and Listeria grandensis sp. nov., from agricultural and natural environments.</title>
        <authorList>
            <person name="den Bakker H.C."/>
            <person name="Warchocki S."/>
            <person name="Wright E.M."/>
            <person name="Allred A.F."/>
            <person name="Ahlstrom C."/>
            <person name="Manuel C.S."/>
            <person name="Stasiewicz M.J."/>
            <person name="Burrell A."/>
            <person name="Roof S."/>
            <person name="Strawn L."/>
            <person name="Fortes E.D."/>
            <person name="Nightingale K.K."/>
            <person name="Kephart D."/>
            <person name="Wiedmann M."/>
        </authorList>
    </citation>
    <scope>NUCLEOTIDE SEQUENCE [LARGE SCALE GENOMIC DNA]</scope>
    <source>
        <strain evidence="2 3">FSL S10-1204</strain>
    </source>
</reference>
<dbReference type="Proteomes" id="UP000019248">
    <property type="component" value="Unassembled WGS sequence"/>
</dbReference>
<dbReference type="EMBL" id="AODL01000025">
    <property type="protein sequence ID" value="EUJ43330.1"/>
    <property type="molecule type" value="Genomic_DNA"/>
</dbReference>
<gene>
    <name evidence="2" type="ORF">PRIP_13449</name>
</gene>
<organism evidence="2 3">
    <name type="scientific">Listeria riparia FSL S10-1204</name>
    <dbReference type="NCBI Taxonomy" id="1265816"/>
    <lineage>
        <taxon>Bacteria</taxon>
        <taxon>Bacillati</taxon>
        <taxon>Bacillota</taxon>
        <taxon>Bacilli</taxon>
        <taxon>Bacillales</taxon>
        <taxon>Listeriaceae</taxon>
        <taxon>Listeria</taxon>
    </lineage>
</organism>
<feature type="region of interest" description="Disordered" evidence="1">
    <location>
        <begin position="1"/>
        <end position="60"/>
    </location>
</feature>
<evidence type="ECO:0000313" key="2">
    <source>
        <dbReference type="EMBL" id="EUJ43330.1"/>
    </source>
</evidence>
<feature type="compositionally biased region" description="Polar residues" evidence="1">
    <location>
        <begin position="24"/>
        <end position="40"/>
    </location>
</feature>
<dbReference type="AlphaFoldDB" id="W7D317"/>
<sequence length="60" mass="6497">MQIKTAKNKKKTAQTSLHLPIKFGTNTIRPSSRPNKSITCSPNSNHPKPSKPTSQAAPSI</sequence>
<keyword evidence="3" id="KW-1185">Reference proteome</keyword>
<name>W7D317_9LIST</name>
<proteinExistence type="predicted"/>
<comment type="caution">
    <text evidence="2">The sequence shown here is derived from an EMBL/GenBank/DDBJ whole genome shotgun (WGS) entry which is preliminary data.</text>
</comment>